<reference evidence="8 9" key="1">
    <citation type="submission" date="2020-08" db="EMBL/GenBank/DDBJ databases">
        <title>Genomic Encyclopedia of Type Strains, Phase IV (KMG-IV): sequencing the most valuable type-strain genomes for metagenomic binning, comparative biology and taxonomic classification.</title>
        <authorList>
            <person name="Goeker M."/>
        </authorList>
    </citation>
    <scope>NUCLEOTIDE SEQUENCE [LARGE SCALE GENOMIC DNA]</scope>
    <source>
        <strain evidence="8 9">DSM 26736</strain>
    </source>
</reference>
<evidence type="ECO:0000256" key="6">
    <source>
        <dbReference type="SAM" id="Phobius"/>
    </source>
</evidence>
<dbReference type="InterPro" id="IPR011701">
    <property type="entry name" value="MFS"/>
</dbReference>
<dbReference type="SUPFAM" id="SSF103473">
    <property type="entry name" value="MFS general substrate transporter"/>
    <property type="match status" value="1"/>
</dbReference>
<accession>A0A840YGQ7</accession>
<dbReference type="Proteomes" id="UP000527143">
    <property type="component" value="Unassembled WGS sequence"/>
</dbReference>
<feature type="transmembrane region" description="Helical" evidence="6">
    <location>
        <begin position="397"/>
        <end position="416"/>
    </location>
</feature>
<feature type="transmembrane region" description="Helical" evidence="6">
    <location>
        <begin position="102"/>
        <end position="124"/>
    </location>
</feature>
<evidence type="ECO:0000256" key="1">
    <source>
        <dbReference type="ARBA" id="ARBA00004651"/>
    </source>
</evidence>
<keyword evidence="3 6" id="KW-0812">Transmembrane</keyword>
<gene>
    <name evidence="8" type="ORF">FHT02_003300</name>
</gene>
<evidence type="ECO:0000313" key="9">
    <source>
        <dbReference type="Proteomes" id="UP000527143"/>
    </source>
</evidence>
<comment type="caution">
    <text evidence="8">The sequence shown here is derived from an EMBL/GenBank/DDBJ whole genome shotgun (WGS) entry which is preliminary data.</text>
</comment>
<evidence type="ECO:0000256" key="5">
    <source>
        <dbReference type="ARBA" id="ARBA00023136"/>
    </source>
</evidence>
<dbReference type="AlphaFoldDB" id="A0A840YGQ7"/>
<feature type="transmembrane region" description="Helical" evidence="6">
    <location>
        <begin position="69"/>
        <end position="90"/>
    </location>
</feature>
<keyword evidence="2" id="KW-1003">Cell membrane</keyword>
<proteinExistence type="predicted"/>
<dbReference type="GO" id="GO:0005886">
    <property type="term" value="C:plasma membrane"/>
    <property type="evidence" value="ECO:0007669"/>
    <property type="project" value="UniProtKB-SubCell"/>
</dbReference>
<dbReference type="PROSITE" id="PS50850">
    <property type="entry name" value="MFS"/>
    <property type="match status" value="1"/>
</dbReference>
<name>A0A840YGQ7_9SPHN</name>
<feature type="transmembrane region" description="Helical" evidence="6">
    <location>
        <begin position="171"/>
        <end position="190"/>
    </location>
</feature>
<keyword evidence="4 6" id="KW-1133">Transmembrane helix</keyword>
<comment type="subcellular location">
    <subcellularLocation>
        <location evidence="1">Cell membrane</location>
        <topology evidence="1">Multi-pass membrane protein</topology>
    </subcellularLocation>
</comment>
<feature type="transmembrane region" description="Helical" evidence="6">
    <location>
        <begin position="288"/>
        <end position="321"/>
    </location>
</feature>
<evidence type="ECO:0000313" key="8">
    <source>
        <dbReference type="EMBL" id="MBB5712044.1"/>
    </source>
</evidence>
<feature type="transmembrane region" description="Helical" evidence="6">
    <location>
        <begin position="223"/>
        <end position="244"/>
    </location>
</feature>
<feature type="transmembrane region" description="Helical" evidence="6">
    <location>
        <begin position="12"/>
        <end position="31"/>
    </location>
</feature>
<dbReference type="GO" id="GO:0022857">
    <property type="term" value="F:transmembrane transporter activity"/>
    <property type="evidence" value="ECO:0007669"/>
    <property type="project" value="InterPro"/>
</dbReference>
<dbReference type="RefSeq" id="WP_184089938.1">
    <property type="nucleotide sequence ID" value="NZ_JACIJF010000012.1"/>
</dbReference>
<dbReference type="Gene3D" id="1.20.1250.20">
    <property type="entry name" value="MFS general substrate transporter like domains"/>
    <property type="match status" value="1"/>
</dbReference>
<dbReference type="CDD" id="cd06173">
    <property type="entry name" value="MFS_MefA_like"/>
    <property type="match status" value="1"/>
</dbReference>
<dbReference type="PANTHER" id="PTHR23513:SF6">
    <property type="entry name" value="MAJOR FACILITATOR SUPERFAMILY ASSOCIATED DOMAIN-CONTAINING PROTEIN"/>
    <property type="match status" value="1"/>
</dbReference>
<feature type="transmembrane region" description="Helical" evidence="6">
    <location>
        <begin position="144"/>
        <end position="165"/>
    </location>
</feature>
<dbReference type="EMBL" id="JACIJF010000012">
    <property type="protein sequence ID" value="MBB5712044.1"/>
    <property type="molecule type" value="Genomic_DNA"/>
</dbReference>
<dbReference type="PANTHER" id="PTHR23513">
    <property type="entry name" value="INTEGRAL MEMBRANE EFFLUX PROTEIN-RELATED"/>
    <property type="match status" value="1"/>
</dbReference>
<keyword evidence="9" id="KW-1185">Reference proteome</keyword>
<dbReference type="InterPro" id="IPR036259">
    <property type="entry name" value="MFS_trans_sf"/>
</dbReference>
<sequence length="430" mass="46392">MRSFNLILGNSLVQNVTNFTVWFALVFWTFLETRSVFVTGVVGGIYMAFTAGFAIWFGSLVDHYRKKRVMLASSAASLILYVIAFAARLALPDARMTDVADWPLWVFIVLVMAGVIAGNVRMIALPTMVTILVPEPDRAKANGLVGMVNGAGLVVTSAISGYLVAWGGMHTTLLVSIGFTALAFAHLWIVSFEEPAPATQVAGERKRVDLRGTIAVIAEVPRLFWLIMFTSFNNLLGGVFMALLDAYGLSLMTLRGWGLLWALASCGFVISGFVISRTGLGRNPLRTMLLANVVIWSVASVFTLRSSAVALGIGCFIYLFLYPFVEAAEQTALQKLVPYERQGRVFGFAQSVEQAAAPLTSFIIGPLTQFVVIPFMSTGGGARAIGSWYGTGPERGMAVMFTLAGALGVAAALLSLRSRSYRELSAAYRG</sequence>
<feature type="transmembrane region" description="Helical" evidence="6">
    <location>
        <begin position="256"/>
        <end position="276"/>
    </location>
</feature>
<dbReference type="Pfam" id="PF07690">
    <property type="entry name" value="MFS_1"/>
    <property type="match status" value="1"/>
</dbReference>
<evidence type="ECO:0000256" key="3">
    <source>
        <dbReference type="ARBA" id="ARBA00022692"/>
    </source>
</evidence>
<keyword evidence="5 6" id="KW-0472">Membrane</keyword>
<feature type="transmembrane region" description="Helical" evidence="6">
    <location>
        <begin position="37"/>
        <end position="57"/>
    </location>
</feature>
<dbReference type="InterPro" id="IPR020846">
    <property type="entry name" value="MFS_dom"/>
</dbReference>
<evidence type="ECO:0000256" key="2">
    <source>
        <dbReference type="ARBA" id="ARBA00022475"/>
    </source>
</evidence>
<organism evidence="8 9">
    <name type="scientific">Sphingomonas xinjiangensis</name>
    <dbReference type="NCBI Taxonomy" id="643568"/>
    <lineage>
        <taxon>Bacteria</taxon>
        <taxon>Pseudomonadati</taxon>
        <taxon>Pseudomonadota</taxon>
        <taxon>Alphaproteobacteria</taxon>
        <taxon>Sphingomonadales</taxon>
        <taxon>Sphingomonadaceae</taxon>
        <taxon>Sphingomonas</taxon>
    </lineage>
</organism>
<feature type="domain" description="Major facilitator superfamily (MFS) profile" evidence="7">
    <location>
        <begin position="1"/>
        <end position="423"/>
    </location>
</feature>
<protein>
    <submittedName>
        <fullName evidence="8">DHA3 family multidrug efflux protein-like MFS transporter</fullName>
    </submittedName>
</protein>
<evidence type="ECO:0000256" key="4">
    <source>
        <dbReference type="ARBA" id="ARBA00022989"/>
    </source>
</evidence>
<evidence type="ECO:0000259" key="7">
    <source>
        <dbReference type="PROSITE" id="PS50850"/>
    </source>
</evidence>